<proteinExistence type="inferred from homology"/>
<accession>A0ABT7VRK7</accession>
<evidence type="ECO:0000256" key="8">
    <source>
        <dbReference type="ARBA" id="ARBA00022741"/>
    </source>
</evidence>
<evidence type="ECO:0000256" key="9">
    <source>
        <dbReference type="ARBA" id="ARBA00022777"/>
    </source>
</evidence>
<dbReference type="NCBIfam" id="NF004159">
    <property type="entry name" value="PRK05627.1-2"/>
    <property type="match status" value="1"/>
</dbReference>
<evidence type="ECO:0000256" key="4">
    <source>
        <dbReference type="ARBA" id="ARBA00022630"/>
    </source>
</evidence>
<evidence type="ECO:0000313" key="18">
    <source>
        <dbReference type="Proteomes" id="UP001171945"/>
    </source>
</evidence>
<dbReference type="PANTHER" id="PTHR22749:SF6">
    <property type="entry name" value="RIBOFLAVIN KINASE"/>
    <property type="match status" value="1"/>
</dbReference>
<sequence>MEFIRNLSRFQYQGCIATIGNFDGVHLGHQTVLQQLVNKGKDLQLPTVVIIFEPQPQEFFAPNKVPARLTRLREKLVAMHNSGVERVLCLHFNAKMAAISAEDFIQKILVKSLGVRHLVVGDDFCFGRKRQGNFADLRQAGKQYGFTIESQDTFILGNERVSSTRIRQALVQGNMQGARELLGRPYTLCGRVCYGEQRGRTIGFPTANIFLQRRVSPLNGVFAAKLHGITKKPLTGIANLGTRPTFDGHQLLLEVHLFDFDKTIYGHDVEVEFVHKLREEQRFTSFDALKKQIEIDVQLARAIFNVC</sequence>
<keyword evidence="9 15" id="KW-0418">Kinase</keyword>
<organism evidence="17 18">
    <name type="scientific">Candidatus Marithioploca araucensis</name>
    <dbReference type="NCBI Taxonomy" id="70273"/>
    <lineage>
        <taxon>Bacteria</taxon>
        <taxon>Pseudomonadati</taxon>
        <taxon>Pseudomonadota</taxon>
        <taxon>Gammaproteobacteria</taxon>
        <taxon>Thiotrichales</taxon>
        <taxon>Thiotrichaceae</taxon>
        <taxon>Candidatus Marithioploca</taxon>
    </lineage>
</organism>
<keyword evidence="4 15" id="KW-0285">Flavoprotein</keyword>
<evidence type="ECO:0000256" key="12">
    <source>
        <dbReference type="ARBA" id="ARBA00023268"/>
    </source>
</evidence>
<evidence type="ECO:0000256" key="7">
    <source>
        <dbReference type="ARBA" id="ARBA00022695"/>
    </source>
</evidence>
<comment type="catalytic activity">
    <reaction evidence="14 15">
        <text>FMN + ATP + H(+) = FAD + diphosphate</text>
        <dbReference type="Rhea" id="RHEA:17237"/>
        <dbReference type="ChEBI" id="CHEBI:15378"/>
        <dbReference type="ChEBI" id="CHEBI:30616"/>
        <dbReference type="ChEBI" id="CHEBI:33019"/>
        <dbReference type="ChEBI" id="CHEBI:57692"/>
        <dbReference type="ChEBI" id="CHEBI:58210"/>
        <dbReference type="EC" id="2.7.7.2"/>
    </reaction>
</comment>
<dbReference type="EC" id="2.7.7.2" evidence="15"/>
<keyword evidence="8 15" id="KW-0547">Nucleotide-binding</keyword>
<dbReference type="InterPro" id="IPR014729">
    <property type="entry name" value="Rossmann-like_a/b/a_fold"/>
</dbReference>
<reference evidence="17" key="1">
    <citation type="submission" date="2023-06" db="EMBL/GenBank/DDBJ databases">
        <title>Uncultivated large filamentous bacteria from sulfidic sediments reveal new species and different genomic features in energy metabolism and defense.</title>
        <authorList>
            <person name="Fonseca A."/>
        </authorList>
    </citation>
    <scope>NUCLEOTIDE SEQUENCE</scope>
    <source>
        <strain evidence="17">HSG4</strain>
    </source>
</reference>
<evidence type="ECO:0000256" key="15">
    <source>
        <dbReference type="PIRNR" id="PIRNR004491"/>
    </source>
</evidence>
<dbReference type="SUPFAM" id="SSF82114">
    <property type="entry name" value="Riboflavin kinase-like"/>
    <property type="match status" value="1"/>
</dbReference>
<dbReference type="InterPro" id="IPR023465">
    <property type="entry name" value="Riboflavin_kinase_dom_sf"/>
</dbReference>
<dbReference type="Gene3D" id="3.40.50.620">
    <property type="entry name" value="HUPs"/>
    <property type="match status" value="1"/>
</dbReference>
<keyword evidence="11 15" id="KW-0067">ATP-binding</keyword>
<dbReference type="GO" id="GO:0008531">
    <property type="term" value="F:riboflavin kinase activity"/>
    <property type="evidence" value="ECO:0007669"/>
    <property type="project" value="UniProtKB-EC"/>
</dbReference>
<keyword evidence="10 15" id="KW-0274">FAD</keyword>
<dbReference type="PANTHER" id="PTHR22749">
    <property type="entry name" value="RIBOFLAVIN KINASE/FMN ADENYLYLTRANSFERASE"/>
    <property type="match status" value="1"/>
</dbReference>
<evidence type="ECO:0000256" key="10">
    <source>
        <dbReference type="ARBA" id="ARBA00022827"/>
    </source>
</evidence>
<comment type="pathway">
    <text evidence="3 15">Cofactor biosynthesis; FMN biosynthesis; FMN from riboflavin (ATP route): step 1/1.</text>
</comment>
<dbReference type="Pfam" id="PF01687">
    <property type="entry name" value="Flavokinase"/>
    <property type="match status" value="1"/>
</dbReference>
<dbReference type="InterPro" id="IPR015864">
    <property type="entry name" value="FAD_synthase"/>
</dbReference>
<evidence type="ECO:0000256" key="1">
    <source>
        <dbReference type="ARBA" id="ARBA00002121"/>
    </source>
</evidence>
<dbReference type="SUPFAM" id="SSF52374">
    <property type="entry name" value="Nucleotidylyl transferase"/>
    <property type="match status" value="1"/>
</dbReference>
<keyword evidence="12" id="KW-0511">Multifunctional enzyme</keyword>
<evidence type="ECO:0000256" key="2">
    <source>
        <dbReference type="ARBA" id="ARBA00004726"/>
    </source>
</evidence>
<dbReference type="Pfam" id="PF06574">
    <property type="entry name" value="FAD_syn"/>
    <property type="match status" value="1"/>
</dbReference>
<comment type="similarity">
    <text evidence="15">Belongs to the ribF family.</text>
</comment>
<evidence type="ECO:0000256" key="13">
    <source>
        <dbReference type="ARBA" id="ARBA00047880"/>
    </source>
</evidence>
<comment type="caution">
    <text evidence="17">The sequence shown here is derived from an EMBL/GenBank/DDBJ whole genome shotgun (WGS) entry which is preliminary data.</text>
</comment>
<keyword evidence="6 15" id="KW-0808">Transferase</keyword>
<keyword evidence="5 15" id="KW-0288">FMN</keyword>
<keyword evidence="7 15" id="KW-0548">Nucleotidyltransferase</keyword>
<dbReference type="NCBIfam" id="NF004160">
    <property type="entry name" value="PRK05627.1-3"/>
    <property type="match status" value="1"/>
</dbReference>
<dbReference type="NCBIfam" id="NF004163">
    <property type="entry name" value="PRK05627.1-6"/>
    <property type="match status" value="1"/>
</dbReference>
<dbReference type="GO" id="GO:0003919">
    <property type="term" value="F:FMN adenylyltransferase activity"/>
    <property type="evidence" value="ECO:0007669"/>
    <property type="project" value="UniProtKB-EC"/>
</dbReference>
<dbReference type="EMBL" id="JAUCGM010000109">
    <property type="protein sequence ID" value="MDM8562299.1"/>
    <property type="molecule type" value="Genomic_DNA"/>
</dbReference>
<evidence type="ECO:0000259" key="16">
    <source>
        <dbReference type="SMART" id="SM00904"/>
    </source>
</evidence>
<feature type="domain" description="Riboflavin kinase" evidence="16">
    <location>
        <begin position="181"/>
        <end position="305"/>
    </location>
</feature>
<keyword evidence="18" id="KW-1185">Reference proteome</keyword>
<dbReference type="Proteomes" id="UP001171945">
    <property type="component" value="Unassembled WGS sequence"/>
</dbReference>
<evidence type="ECO:0000256" key="3">
    <source>
        <dbReference type="ARBA" id="ARBA00005201"/>
    </source>
</evidence>
<dbReference type="InterPro" id="IPR023468">
    <property type="entry name" value="Riboflavin_kinase"/>
</dbReference>
<dbReference type="NCBIfam" id="TIGR00083">
    <property type="entry name" value="ribF"/>
    <property type="match status" value="1"/>
</dbReference>
<name>A0ABT7VRK7_9GAMM</name>
<comment type="catalytic activity">
    <reaction evidence="13 15">
        <text>riboflavin + ATP = FMN + ADP + H(+)</text>
        <dbReference type="Rhea" id="RHEA:14357"/>
        <dbReference type="ChEBI" id="CHEBI:15378"/>
        <dbReference type="ChEBI" id="CHEBI:30616"/>
        <dbReference type="ChEBI" id="CHEBI:57986"/>
        <dbReference type="ChEBI" id="CHEBI:58210"/>
        <dbReference type="ChEBI" id="CHEBI:456216"/>
        <dbReference type="EC" id="2.7.1.26"/>
    </reaction>
</comment>
<evidence type="ECO:0000313" key="17">
    <source>
        <dbReference type="EMBL" id="MDM8562299.1"/>
    </source>
</evidence>
<evidence type="ECO:0000256" key="5">
    <source>
        <dbReference type="ARBA" id="ARBA00022643"/>
    </source>
</evidence>
<dbReference type="PIRSF" id="PIRSF004491">
    <property type="entry name" value="FAD_Synth"/>
    <property type="match status" value="1"/>
</dbReference>
<dbReference type="InterPro" id="IPR002606">
    <property type="entry name" value="Riboflavin_kinase_bac"/>
</dbReference>
<comment type="pathway">
    <text evidence="2 15">Cofactor biosynthesis; FAD biosynthesis; FAD from FMN: step 1/1.</text>
</comment>
<dbReference type="EC" id="2.7.1.26" evidence="15"/>
<dbReference type="Gene3D" id="2.40.30.30">
    <property type="entry name" value="Riboflavin kinase-like"/>
    <property type="match status" value="1"/>
</dbReference>
<dbReference type="InterPro" id="IPR015865">
    <property type="entry name" value="Riboflavin_kinase_bac/euk"/>
</dbReference>
<dbReference type="CDD" id="cd02064">
    <property type="entry name" value="FAD_synthetase_N"/>
    <property type="match status" value="1"/>
</dbReference>
<evidence type="ECO:0000256" key="6">
    <source>
        <dbReference type="ARBA" id="ARBA00022679"/>
    </source>
</evidence>
<dbReference type="SMART" id="SM00904">
    <property type="entry name" value="Flavokinase"/>
    <property type="match status" value="1"/>
</dbReference>
<comment type="function">
    <text evidence="1">Catalyzes the phosphorylation of riboflavin to FMN followed by the adenylation of FMN to FAD.</text>
</comment>
<dbReference type="NCBIfam" id="NF004162">
    <property type="entry name" value="PRK05627.1-5"/>
    <property type="match status" value="1"/>
</dbReference>
<evidence type="ECO:0000256" key="14">
    <source>
        <dbReference type="ARBA" id="ARBA00049494"/>
    </source>
</evidence>
<protein>
    <recommendedName>
        <fullName evidence="15">Riboflavin biosynthesis protein</fullName>
    </recommendedName>
    <domain>
        <recommendedName>
            <fullName evidence="15">Riboflavin kinase</fullName>
            <ecNumber evidence="15">2.7.1.26</ecNumber>
        </recommendedName>
        <alternativeName>
            <fullName evidence="15">Flavokinase</fullName>
        </alternativeName>
    </domain>
    <domain>
        <recommendedName>
            <fullName evidence="15">FMN adenylyltransferase</fullName>
            <ecNumber evidence="15">2.7.7.2</ecNumber>
        </recommendedName>
        <alternativeName>
            <fullName evidence="15">FAD pyrophosphorylase</fullName>
        </alternativeName>
        <alternativeName>
            <fullName evidence="15">FAD synthase</fullName>
        </alternativeName>
    </domain>
</protein>
<gene>
    <name evidence="17" type="primary">ribF</name>
    <name evidence="17" type="ORF">QUF54_02995</name>
</gene>
<evidence type="ECO:0000256" key="11">
    <source>
        <dbReference type="ARBA" id="ARBA00022840"/>
    </source>
</evidence>